<dbReference type="EMBL" id="FCNY02000008">
    <property type="protein sequence ID" value="SAL45900.1"/>
    <property type="molecule type" value="Genomic_DNA"/>
</dbReference>
<evidence type="ECO:0000256" key="1">
    <source>
        <dbReference type="ARBA" id="ARBA00022801"/>
    </source>
</evidence>
<protein>
    <submittedName>
        <fullName evidence="3">Hydrolase</fullName>
    </submittedName>
</protein>
<keyword evidence="4" id="KW-1185">Reference proteome</keyword>
<dbReference type="AlphaFoldDB" id="A0A158HQF1"/>
<dbReference type="InterPro" id="IPR029058">
    <property type="entry name" value="AB_hydrolase_fold"/>
</dbReference>
<dbReference type="Pfam" id="PF00561">
    <property type="entry name" value="Abhydrolase_1"/>
    <property type="match status" value="1"/>
</dbReference>
<dbReference type="Gene3D" id="3.40.50.1820">
    <property type="entry name" value="alpha/beta hydrolase"/>
    <property type="match status" value="1"/>
</dbReference>
<evidence type="ECO:0000259" key="2">
    <source>
        <dbReference type="Pfam" id="PF00561"/>
    </source>
</evidence>
<dbReference type="GO" id="GO:0016787">
    <property type="term" value="F:hydrolase activity"/>
    <property type="evidence" value="ECO:0007669"/>
    <property type="project" value="UniProtKB-KW"/>
</dbReference>
<proteinExistence type="predicted"/>
<reference evidence="4" key="1">
    <citation type="submission" date="2016-01" db="EMBL/GenBank/DDBJ databases">
        <authorList>
            <person name="Peeters C."/>
        </authorList>
    </citation>
    <scope>NUCLEOTIDE SEQUENCE [LARGE SCALE GENOMIC DNA]</scope>
</reference>
<dbReference type="SUPFAM" id="SSF53474">
    <property type="entry name" value="alpha/beta-Hydrolases"/>
    <property type="match status" value="1"/>
</dbReference>
<dbReference type="Proteomes" id="UP000054740">
    <property type="component" value="Unassembled WGS sequence"/>
</dbReference>
<dbReference type="RefSeq" id="WP_053570420.1">
    <property type="nucleotide sequence ID" value="NZ_FCNY02000008.1"/>
</dbReference>
<dbReference type="PRINTS" id="PR00412">
    <property type="entry name" value="EPOXHYDRLASE"/>
</dbReference>
<evidence type="ECO:0000313" key="4">
    <source>
        <dbReference type="Proteomes" id="UP000054740"/>
    </source>
</evidence>
<evidence type="ECO:0000313" key="3">
    <source>
        <dbReference type="EMBL" id="SAL45900.1"/>
    </source>
</evidence>
<gene>
    <name evidence="3" type="ORF">AWB70_03597</name>
</gene>
<sequence>MFRGFDHFNTLDVIAGDVHFKGVTGGMGPPVLLLHGYPQTHVVWRYIAPVLARSYTIVAPDLPGYGESRTLASAPRWTKRRVAHALVDMMQALGHERFAIVGHDRGARAGYRLALDHPSRVTAYASLTVVPTIDAFEAVDKAFAMNAFHWFMLAQPADLPERMLAADPDAFIERALAKMAGGLERIDADALDAYRRAFRDPAVRHAMCEDYRAAAHEDAQHDADDRAAGNRLACPVHVLWSIEERKGQARTPLDIWRAWADEVSGRGIGGGHLQPEESHDEVLNELVPFLQRHWKTNEAQ</sequence>
<accession>A0A158HQF1</accession>
<name>A0A158HQF1_CABCO</name>
<keyword evidence="1 3" id="KW-0378">Hydrolase</keyword>
<dbReference type="PRINTS" id="PR00111">
    <property type="entry name" value="ABHYDROLASE"/>
</dbReference>
<dbReference type="InterPro" id="IPR000073">
    <property type="entry name" value="AB_hydrolase_1"/>
</dbReference>
<dbReference type="PANTHER" id="PTHR43329">
    <property type="entry name" value="EPOXIDE HYDROLASE"/>
    <property type="match status" value="1"/>
</dbReference>
<dbReference type="InterPro" id="IPR000639">
    <property type="entry name" value="Epox_hydrolase-like"/>
</dbReference>
<feature type="domain" description="AB hydrolase-1" evidence="2">
    <location>
        <begin position="29"/>
        <end position="181"/>
    </location>
</feature>
<organism evidence="3 4">
    <name type="scientific">Caballeronia cordobensis</name>
    <name type="common">Burkholderia cordobensis</name>
    <dbReference type="NCBI Taxonomy" id="1353886"/>
    <lineage>
        <taxon>Bacteria</taxon>
        <taxon>Pseudomonadati</taxon>
        <taxon>Pseudomonadota</taxon>
        <taxon>Betaproteobacteria</taxon>
        <taxon>Burkholderiales</taxon>
        <taxon>Burkholderiaceae</taxon>
        <taxon>Caballeronia</taxon>
    </lineage>
</organism>